<evidence type="ECO:0000256" key="2">
    <source>
        <dbReference type="ARBA" id="ARBA00007401"/>
    </source>
</evidence>
<evidence type="ECO:0000256" key="5">
    <source>
        <dbReference type="ARBA" id="ARBA00023295"/>
    </source>
</evidence>
<keyword evidence="12" id="KW-1185">Reference proteome</keyword>
<comment type="caution">
    <text evidence="11">The sequence shown here is derived from an EMBL/GenBank/DDBJ whole genome shotgun (WGS) entry which is preliminary data.</text>
</comment>
<dbReference type="Pfam" id="PF02836">
    <property type="entry name" value="Glyco_hydro_2_C"/>
    <property type="match status" value="1"/>
</dbReference>
<organism evidence="11 12">
    <name type="scientific">Termitidicoccus mucosus</name>
    <dbReference type="NCBI Taxonomy" id="1184151"/>
    <lineage>
        <taxon>Bacteria</taxon>
        <taxon>Pseudomonadati</taxon>
        <taxon>Verrucomicrobiota</taxon>
        <taxon>Opitutia</taxon>
        <taxon>Opitutales</taxon>
        <taxon>Opitutaceae</taxon>
        <taxon>Termitidicoccus</taxon>
    </lineage>
</organism>
<dbReference type="SUPFAM" id="SSF49785">
    <property type="entry name" value="Galactose-binding domain-like"/>
    <property type="match status" value="1"/>
</dbReference>
<evidence type="ECO:0000256" key="3">
    <source>
        <dbReference type="ARBA" id="ARBA00012756"/>
    </source>
</evidence>
<dbReference type="InterPro" id="IPR004199">
    <property type="entry name" value="B-gal_small/dom_5"/>
</dbReference>
<dbReference type="OrthoDB" id="9762066at2"/>
<dbReference type="RefSeq" id="WP_068772578.1">
    <property type="nucleotide sequence ID" value="NZ_CP109796.1"/>
</dbReference>
<dbReference type="SUPFAM" id="SSF51445">
    <property type="entry name" value="(Trans)glycosidases"/>
    <property type="match status" value="1"/>
</dbReference>
<dbReference type="InterPro" id="IPR006104">
    <property type="entry name" value="Glyco_hydro_2_N"/>
</dbReference>
<feature type="chain" id="PRO_5008088619" description="Beta-galactosidase" evidence="9">
    <location>
        <begin position="28"/>
        <end position="1138"/>
    </location>
</feature>
<feature type="domain" description="Beta galactosidase small chain/" evidence="10">
    <location>
        <begin position="835"/>
        <end position="1122"/>
    </location>
</feature>
<dbReference type="Pfam" id="PF16353">
    <property type="entry name" value="LacZ_4"/>
    <property type="match status" value="1"/>
</dbReference>
<dbReference type="InterPro" id="IPR006102">
    <property type="entry name" value="Ig-like_GH2"/>
</dbReference>
<dbReference type="PRINTS" id="PR00132">
    <property type="entry name" value="GLHYDRLASE2"/>
</dbReference>
<dbReference type="InterPro" id="IPR008979">
    <property type="entry name" value="Galactose-bd-like_sf"/>
</dbReference>
<dbReference type="STRING" id="1184151.AW736_22680"/>
<keyword evidence="5 7" id="KW-0326">Glycosidase</keyword>
<dbReference type="Proteomes" id="UP000078486">
    <property type="component" value="Unassembled WGS sequence"/>
</dbReference>
<evidence type="ECO:0000256" key="8">
    <source>
        <dbReference type="SAM" id="MobiDB-lite"/>
    </source>
</evidence>
<evidence type="ECO:0000313" key="11">
    <source>
        <dbReference type="EMBL" id="OAM87501.1"/>
    </source>
</evidence>
<dbReference type="PANTHER" id="PTHR46323">
    <property type="entry name" value="BETA-GALACTOSIDASE"/>
    <property type="match status" value="1"/>
</dbReference>
<comment type="similarity">
    <text evidence="2 7">Belongs to the glycosyl hydrolase 2 family.</text>
</comment>
<dbReference type="PANTHER" id="PTHR46323:SF2">
    <property type="entry name" value="BETA-GALACTOSIDASE"/>
    <property type="match status" value="1"/>
</dbReference>
<sequence length="1138" mass="127260">MKTRILHPLLFLAVLPLCASPAPQASAPRPAWADPTRQSEGLEKPFTTMAVFPDEASALKLRPRLSPFHRSLNGEWKFHWVTRPEERPLDFWQPAFDDAGWKTMRVPANVEVEGYGVPIYTNVTYPWREVKPPDIAGDYNPVSSYRRTFVVPAEWRDREVFLTFDGVSSFFTVWLNGHKLGFNKDTRTPATFRLTPHLRADGGENLLAVEVFRWNDGSYIEDQDFWRLSGIFRDVTLWSTPPAHIRDFAVHTHDRAAAAAGAVITAVAAGPTTANAGPAARDRLWEIEVRGELRFYSGTPGPVSISALLLDPDGRELSRGPAAIADANIATLLSNLPGVPAAANATAGGIETSWEWRAAVANPRLWSAESPDLHTLLLTLKDAAGRVLEVIPQRVGFRTAGVRDGQFLVNGKPVLIRGVNRHEWDPDHGYAVSRERMIEDIRLMKQHSLNAVRTSHYPNAPEWYALCDEYGLYVLDEANIESHGQLGEAFSGRAPALADQPDWFDAHLERVQRMYERDKNHACVIGWSLGNECAFGEAFRAAYRWLKQRDSRPVQYEGDRSHEFSDIICPMYPAIATVLNYAALPRKKPFIMCEYVHAMGNANGDFHAYWRPIYEGAPYLQGGFIWDWVDQGLRTPVPASRAIEEMENPKSIPLDPALGTFFAYGGAFGAPGRFPHDGNFSGNGLIHADRVPHPGLAEVKKVLQPIQMRAADLARTEPEIELTNWADFQNAADWLDCRWRVVADGREVGRGEIGAVSLAPRETKRLPVPFPYITPEPGVEYFLEISFVLRHDTPWARAGHEVAWEQFKLPQSEPAALVAISGPAPALMETAGRIDVTGQSFAASFDRATGLLVSLKAGEIELLEKPLGPHFWRAPTDNDRGSKMTATDVPNRRNIPSGPGLWRFAHETWEAAKVEARRLDDPAVVQVTAEGVIRATNCSWRVAWTLYPTGDIFVTSQMHDPLRPAPEPIRFGMQTTLRAGFDNLAWLGKGPHETYWDRQDTRVGLYRGKVRDQFFPYLKPQETGNHEGVRWLALTDARGRGLLAVAVEPLLSANALHQTTEDLFCETQKSAYYPYQLPARDTITLNLDLHQRGLGGVNSWGALPHDEFRLGNWPLTYTYRIRPLAGGEDPVALARQRF</sequence>
<dbReference type="InterPro" id="IPR006101">
    <property type="entry name" value="Glyco_hydro_2"/>
</dbReference>
<dbReference type="SMART" id="SM01038">
    <property type="entry name" value="Bgal_small_N"/>
    <property type="match status" value="1"/>
</dbReference>
<gene>
    <name evidence="11" type="ORF">AW736_22680</name>
</gene>
<dbReference type="AlphaFoldDB" id="A0A178ID08"/>
<feature type="signal peptide" evidence="9">
    <location>
        <begin position="1"/>
        <end position="27"/>
    </location>
</feature>
<evidence type="ECO:0000313" key="12">
    <source>
        <dbReference type="Proteomes" id="UP000078486"/>
    </source>
</evidence>
<dbReference type="InterPro" id="IPR006103">
    <property type="entry name" value="Glyco_hydro_2_cat"/>
</dbReference>
<dbReference type="Gene3D" id="2.60.120.260">
    <property type="entry name" value="Galactose-binding domain-like"/>
    <property type="match status" value="1"/>
</dbReference>
<dbReference type="InterPro" id="IPR036156">
    <property type="entry name" value="Beta-gal/glucu_dom_sf"/>
</dbReference>
<dbReference type="EMBL" id="LRRQ01000170">
    <property type="protein sequence ID" value="OAM87501.1"/>
    <property type="molecule type" value="Genomic_DNA"/>
</dbReference>
<dbReference type="Pfam" id="PF00703">
    <property type="entry name" value="Glyco_hydro_2"/>
    <property type="match status" value="1"/>
</dbReference>
<keyword evidence="9" id="KW-0732">Signal</keyword>
<dbReference type="InterPro" id="IPR011013">
    <property type="entry name" value="Gal_mutarotase_sf_dom"/>
</dbReference>
<dbReference type="InterPro" id="IPR023230">
    <property type="entry name" value="Glyco_hydro_2_CS"/>
</dbReference>
<evidence type="ECO:0000256" key="9">
    <source>
        <dbReference type="SAM" id="SignalP"/>
    </source>
</evidence>
<dbReference type="PROSITE" id="PS00719">
    <property type="entry name" value="GLYCOSYL_HYDROL_F2_1"/>
    <property type="match status" value="1"/>
</dbReference>
<dbReference type="GO" id="GO:0004565">
    <property type="term" value="F:beta-galactosidase activity"/>
    <property type="evidence" value="ECO:0007669"/>
    <property type="project" value="UniProtKB-EC"/>
</dbReference>
<evidence type="ECO:0000256" key="7">
    <source>
        <dbReference type="RuleBase" id="RU361154"/>
    </source>
</evidence>
<proteinExistence type="inferred from homology"/>
<dbReference type="EC" id="3.2.1.23" evidence="3 7"/>
<dbReference type="InterPro" id="IPR014718">
    <property type="entry name" value="GH-type_carb-bd"/>
</dbReference>
<dbReference type="Gene3D" id="2.70.98.10">
    <property type="match status" value="1"/>
</dbReference>
<keyword evidence="4 7" id="KW-0378">Hydrolase</keyword>
<accession>A0A178ID08</accession>
<dbReference type="InterPro" id="IPR017853">
    <property type="entry name" value="GH"/>
</dbReference>
<evidence type="ECO:0000256" key="1">
    <source>
        <dbReference type="ARBA" id="ARBA00001412"/>
    </source>
</evidence>
<feature type="region of interest" description="Disordered" evidence="8">
    <location>
        <begin position="873"/>
        <end position="892"/>
    </location>
</feature>
<dbReference type="SUPFAM" id="SSF74650">
    <property type="entry name" value="Galactose mutarotase-like"/>
    <property type="match status" value="1"/>
</dbReference>
<reference evidence="11 12" key="1">
    <citation type="submission" date="2016-01" db="EMBL/GenBank/DDBJ databases">
        <title>High potential of lignocellulose degradation of a new Verrucomicrobia species.</title>
        <authorList>
            <person name="Wang Y."/>
            <person name="Shi Y."/>
            <person name="Qiu Z."/>
            <person name="Liu S."/>
            <person name="Yang H."/>
        </authorList>
    </citation>
    <scope>NUCLEOTIDE SEQUENCE [LARGE SCALE GENOMIC DNA]</scope>
    <source>
        <strain evidence="11 12">TSB47</strain>
    </source>
</reference>
<evidence type="ECO:0000256" key="4">
    <source>
        <dbReference type="ARBA" id="ARBA00022801"/>
    </source>
</evidence>
<dbReference type="InterPro" id="IPR032312">
    <property type="entry name" value="LacZ_4"/>
</dbReference>
<dbReference type="Gene3D" id="2.60.40.10">
    <property type="entry name" value="Immunoglobulins"/>
    <property type="match status" value="2"/>
</dbReference>
<dbReference type="SUPFAM" id="SSF49303">
    <property type="entry name" value="beta-Galactosidase/glucuronidase domain"/>
    <property type="match status" value="2"/>
</dbReference>
<dbReference type="GO" id="GO:0009341">
    <property type="term" value="C:beta-galactosidase complex"/>
    <property type="evidence" value="ECO:0007669"/>
    <property type="project" value="InterPro"/>
</dbReference>
<dbReference type="InterPro" id="IPR013783">
    <property type="entry name" value="Ig-like_fold"/>
</dbReference>
<comment type="catalytic activity">
    <reaction evidence="1 7">
        <text>Hydrolysis of terminal non-reducing beta-D-galactose residues in beta-D-galactosides.</text>
        <dbReference type="EC" id="3.2.1.23"/>
    </reaction>
</comment>
<dbReference type="InterPro" id="IPR050347">
    <property type="entry name" value="Bact_Beta-galactosidase"/>
</dbReference>
<protein>
    <recommendedName>
        <fullName evidence="3 7">Beta-galactosidase</fullName>
        <ecNumber evidence="3 7">3.2.1.23</ecNumber>
    </recommendedName>
    <alternativeName>
        <fullName evidence="6 7">Lactase</fullName>
    </alternativeName>
</protein>
<evidence type="ECO:0000256" key="6">
    <source>
        <dbReference type="ARBA" id="ARBA00032230"/>
    </source>
</evidence>
<dbReference type="Gene3D" id="3.20.20.80">
    <property type="entry name" value="Glycosidases"/>
    <property type="match status" value="1"/>
</dbReference>
<dbReference type="Pfam" id="PF02929">
    <property type="entry name" value="Bgal_small_N"/>
    <property type="match status" value="1"/>
</dbReference>
<dbReference type="GO" id="GO:0030246">
    <property type="term" value="F:carbohydrate binding"/>
    <property type="evidence" value="ECO:0007669"/>
    <property type="project" value="InterPro"/>
</dbReference>
<dbReference type="GO" id="GO:0005990">
    <property type="term" value="P:lactose catabolic process"/>
    <property type="evidence" value="ECO:0007669"/>
    <property type="project" value="TreeGrafter"/>
</dbReference>
<name>A0A178ID08_9BACT</name>
<evidence type="ECO:0000259" key="10">
    <source>
        <dbReference type="SMART" id="SM01038"/>
    </source>
</evidence>
<dbReference type="Pfam" id="PF02837">
    <property type="entry name" value="Glyco_hydro_2_N"/>
    <property type="match status" value="1"/>
</dbReference>